<proteinExistence type="predicted"/>
<feature type="transmembrane region" description="Helical" evidence="1">
    <location>
        <begin position="497"/>
        <end position="517"/>
    </location>
</feature>
<feature type="domain" description="FeoB-type G" evidence="2">
    <location>
        <begin position="11"/>
        <end position="148"/>
    </location>
</feature>
<keyword evidence="5" id="KW-1185">Reference proteome</keyword>
<gene>
    <name evidence="4" type="ORF">H7B67_04420</name>
</gene>
<dbReference type="InterPro" id="IPR027417">
    <property type="entry name" value="P-loop_NTPase"/>
</dbReference>
<dbReference type="InterPro" id="IPR050860">
    <property type="entry name" value="FeoB_GTPase"/>
</dbReference>
<reference evidence="4 5" key="1">
    <citation type="submission" date="2020-08" db="EMBL/GenBank/DDBJ databases">
        <title>Cohnella phylogeny.</title>
        <authorList>
            <person name="Dunlap C."/>
        </authorList>
    </citation>
    <scope>NUCLEOTIDE SEQUENCE [LARGE SCALE GENOMIC DNA]</scope>
    <source>
        <strain evidence="4 5">DSM 25241</strain>
    </source>
</reference>
<dbReference type="InterPro" id="IPR030389">
    <property type="entry name" value="G_FEOB_dom"/>
</dbReference>
<keyword evidence="1" id="KW-1133">Transmembrane helix</keyword>
<dbReference type="Pfam" id="PF07670">
    <property type="entry name" value="Gate"/>
    <property type="match status" value="2"/>
</dbReference>
<feature type="transmembrane region" description="Helical" evidence="1">
    <location>
        <begin position="335"/>
        <end position="357"/>
    </location>
</feature>
<dbReference type="AlphaFoldDB" id="A0A841STI4"/>
<feature type="transmembrane region" description="Helical" evidence="1">
    <location>
        <begin position="420"/>
        <end position="438"/>
    </location>
</feature>
<evidence type="ECO:0000313" key="5">
    <source>
        <dbReference type="Proteomes" id="UP000535838"/>
    </source>
</evidence>
<protein>
    <submittedName>
        <fullName evidence="4">Ferrous iron transporter B</fullName>
    </submittedName>
</protein>
<comment type="caution">
    <text evidence="4">The sequence shown here is derived from an EMBL/GenBank/DDBJ whole genome shotgun (WGS) entry which is preliminary data.</text>
</comment>
<feature type="domain" description="Nucleoside transporter/FeoB GTPase Gate" evidence="3">
    <location>
        <begin position="421"/>
        <end position="523"/>
    </location>
</feature>
<feature type="transmembrane region" description="Helical" evidence="1">
    <location>
        <begin position="529"/>
        <end position="548"/>
    </location>
</feature>
<dbReference type="EMBL" id="JACJVQ010000004">
    <property type="protein sequence ID" value="MBB6633345.1"/>
    <property type="molecule type" value="Genomic_DNA"/>
</dbReference>
<dbReference type="GO" id="GO:0005886">
    <property type="term" value="C:plasma membrane"/>
    <property type="evidence" value="ECO:0007669"/>
    <property type="project" value="TreeGrafter"/>
</dbReference>
<evidence type="ECO:0000259" key="3">
    <source>
        <dbReference type="Pfam" id="PF07670"/>
    </source>
</evidence>
<dbReference type="PANTHER" id="PTHR43185">
    <property type="entry name" value="FERROUS IRON TRANSPORT PROTEIN B"/>
    <property type="match status" value="1"/>
</dbReference>
<dbReference type="Gene3D" id="3.40.50.300">
    <property type="entry name" value="P-loop containing nucleotide triphosphate hydrolases"/>
    <property type="match status" value="1"/>
</dbReference>
<keyword evidence="1" id="KW-0812">Transmembrane</keyword>
<keyword evidence="1" id="KW-0472">Membrane</keyword>
<dbReference type="PANTHER" id="PTHR43185:SF1">
    <property type="entry name" value="FE(2+) TRANSPORTER FEOB"/>
    <property type="match status" value="1"/>
</dbReference>
<accession>A0A841STI4</accession>
<name>A0A841STI4_9BACL</name>
<dbReference type="GO" id="GO:0005525">
    <property type="term" value="F:GTP binding"/>
    <property type="evidence" value="ECO:0007669"/>
    <property type="project" value="InterPro"/>
</dbReference>
<feature type="transmembrane region" description="Helical" evidence="1">
    <location>
        <begin position="258"/>
        <end position="279"/>
    </location>
</feature>
<evidence type="ECO:0000259" key="2">
    <source>
        <dbReference type="Pfam" id="PF02421"/>
    </source>
</evidence>
<organism evidence="4 5">
    <name type="scientific">Cohnella thailandensis</name>
    <dbReference type="NCBI Taxonomy" id="557557"/>
    <lineage>
        <taxon>Bacteria</taxon>
        <taxon>Bacillati</taxon>
        <taxon>Bacillota</taxon>
        <taxon>Bacilli</taxon>
        <taxon>Bacillales</taxon>
        <taxon>Paenibacillaceae</taxon>
        <taxon>Cohnella</taxon>
    </lineage>
</organism>
<dbReference type="GO" id="GO:0015093">
    <property type="term" value="F:ferrous iron transmembrane transporter activity"/>
    <property type="evidence" value="ECO:0007669"/>
    <property type="project" value="TreeGrafter"/>
</dbReference>
<feature type="transmembrane region" description="Helical" evidence="1">
    <location>
        <begin position="198"/>
        <end position="218"/>
    </location>
</feature>
<feature type="transmembrane region" description="Helical" evidence="1">
    <location>
        <begin position="363"/>
        <end position="383"/>
    </location>
</feature>
<dbReference type="RefSeq" id="WP_185118589.1">
    <property type="nucleotide sequence ID" value="NZ_JACJVQ010000004.1"/>
</dbReference>
<evidence type="ECO:0000313" key="4">
    <source>
        <dbReference type="EMBL" id="MBB6633345.1"/>
    </source>
</evidence>
<sequence length="550" mass="59788">MLNGAMSQPSSMALIGFESSGKSALFRSLTGDSSSEVANFRGSTVMARRGSLAPNRQIVDLPGIRLQDDSVTTRLALEELNQADMALLVVRATHSASELPHLLELVRARPIRVALLLTFADKVPSRVQTLVQTYKEQLGIPVYAADARFLDSASREQILESAANASTLRRQAAARSPMEFMDMEPPTTWLEIPVWGRLFAILLLLSLFAFPVFLAYHLSSWLQPIVDGVLVPFVVDRLSTWPEPMASLLIGDYGVITLGWYSFLWAFPVVLLLSVTIAIGEESGIKDRITDSLDPWMRVVGLSGRDLVPVLSGFGCNVVAVHQSRACSACSRKSCVSLIAFGSACSYQIGASLSLFSSAGHPVLFLPYLLLLTIVGAIHTRVWNRRPYQGLHSIQPGTTFLQVPALKAVLWRVRNVLKQFLLQAMPIFLLLCIVSTILQETGVIGFLTELCAPLMQLLHLPAEAAGGILFSILRKDGLLVLNQDNGAFLSGLHAGQLFVLVYLASTLTACLVTLWTIRKEMGLAFAASMASKQAATSVISAVVLMLLVGR</sequence>
<evidence type="ECO:0000256" key="1">
    <source>
        <dbReference type="SAM" id="Phobius"/>
    </source>
</evidence>
<dbReference type="SUPFAM" id="SSF52540">
    <property type="entry name" value="P-loop containing nucleoside triphosphate hydrolases"/>
    <property type="match status" value="1"/>
</dbReference>
<dbReference type="Proteomes" id="UP000535838">
    <property type="component" value="Unassembled WGS sequence"/>
</dbReference>
<dbReference type="Pfam" id="PF02421">
    <property type="entry name" value="FeoB_N"/>
    <property type="match status" value="1"/>
</dbReference>
<dbReference type="InterPro" id="IPR011642">
    <property type="entry name" value="Gate_dom"/>
</dbReference>
<feature type="domain" description="Nucleoside transporter/FeoB GTPase Gate" evidence="3">
    <location>
        <begin position="263"/>
        <end position="356"/>
    </location>
</feature>